<evidence type="ECO:0000313" key="3">
    <source>
        <dbReference type="Proteomes" id="UP000053060"/>
    </source>
</evidence>
<dbReference type="InterPro" id="IPR036689">
    <property type="entry name" value="ESAT-6-like_sf"/>
</dbReference>
<organism evidence="2 3">
    <name type="scientific">Rhodococcus pyridinivorans KG-16</name>
    <dbReference type="NCBI Taxonomy" id="1441730"/>
    <lineage>
        <taxon>Bacteria</taxon>
        <taxon>Bacillati</taxon>
        <taxon>Actinomycetota</taxon>
        <taxon>Actinomycetes</taxon>
        <taxon>Mycobacteriales</taxon>
        <taxon>Nocardiaceae</taxon>
        <taxon>Rhodococcus</taxon>
    </lineage>
</organism>
<dbReference type="SUPFAM" id="SSF140453">
    <property type="entry name" value="EsxAB dimer-like"/>
    <property type="match status" value="1"/>
</dbReference>
<dbReference type="AlphaFoldDB" id="A0A0V9UED5"/>
<name>A0A0V9UED5_9NOCA</name>
<reference evidence="3" key="1">
    <citation type="submission" date="2015-01" db="EMBL/GenBank/DDBJ databases">
        <title>Draft genome sequence of Rhodococcus pyridinivorans strain KG-16, a hydrocarbon-degrading bacterium.</title>
        <authorList>
            <person name="Aggarwal R.K."/>
            <person name="Dawar C."/>
        </authorList>
    </citation>
    <scope>NUCLEOTIDE SEQUENCE [LARGE SCALE GENOMIC DNA]</scope>
    <source>
        <strain evidence="3">KG-16</strain>
    </source>
</reference>
<protein>
    <recommendedName>
        <fullName evidence="1">ESAT-6-like protein</fullName>
    </recommendedName>
</protein>
<gene>
    <name evidence="2" type="ORF">Z045_24090</name>
</gene>
<dbReference type="Gene3D" id="1.10.287.1060">
    <property type="entry name" value="ESAT-6-like"/>
    <property type="match status" value="1"/>
</dbReference>
<evidence type="ECO:0000256" key="1">
    <source>
        <dbReference type="RuleBase" id="RU362001"/>
    </source>
</evidence>
<comment type="similarity">
    <text evidence="1">Belongs to the WXG100 family.</text>
</comment>
<reference evidence="2 3" key="2">
    <citation type="journal article" date="2016" name="Genome Announc.">
        <title>Draft Genome Sequence of a Versatile Hydrocarbon-Degrading Bacterium, Rhodococcus pyridinivorans Strain KG-16, Collected from Oil Fields in India.</title>
        <authorList>
            <person name="Aggarwal R.K."/>
            <person name="Dawar C."/>
            <person name="Phanindranath R."/>
            <person name="Mutnuri L."/>
            <person name="Dayal A.M."/>
        </authorList>
    </citation>
    <scope>NUCLEOTIDE SEQUENCE [LARGE SCALE GENOMIC DNA]</scope>
    <source>
        <strain evidence="2 3">KG-16</strain>
    </source>
</reference>
<sequence>MSEIYQNFAGVADLHAQLVSGQKAIEAALDRIEGQVAPLIATWDSGAQERYAATQARWNEAEAGLIQVLHDIGRVVSTGNDNMQEVERLNQQRFPG</sequence>
<proteinExistence type="inferred from homology"/>
<dbReference type="RefSeq" id="WP_060654738.1">
    <property type="nucleotide sequence ID" value="NZ_AZXY01000018.1"/>
</dbReference>
<dbReference type="Proteomes" id="UP000053060">
    <property type="component" value="Unassembled WGS sequence"/>
</dbReference>
<dbReference type="EMBL" id="AZXY01000018">
    <property type="protein sequence ID" value="KSZ56291.1"/>
    <property type="molecule type" value="Genomic_DNA"/>
</dbReference>
<comment type="caution">
    <text evidence="2">The sequence shown here is derived from an EMBL/GenBank/DDBJ whole genome shotgun (WGS) entry which is preliminary data.</text>
</comment>
<accession>A0A0V9UED5</accession>
<evidence type="ECO:0000313" key="2">
    <source>
        <dbReference type="EMBL" id="KSZ56291.1"/>
    </source>
</evidence>
<dbReference type="NCBIfam" id="TIGR03930">
    <property type="entry name" value="WXG100_ESAT6"/>
    <property type="match status" value="1"/>
</dbReference>
<dbReference type="Pfam" id="PF06013">
    <property type="entry name" value="WXG100"/>
    <property type="match status" value="1"/>
</dbReference>
<dbReference type="PATRIC" id="fig|1441730.3.peg.5063"/>
<dbReference type="InterPro" id="IPR010310">
    <property type="entry name" value="T7SS_ESAT-6-like"/>
</dbReference>